<feature type="region of interest" description="Disordered" evidence="1">
    <location>
        <begin position="126"/>
        <end position="147"/>
    </location>
</feature>
<dbReference type="GO" id="GO:0003677">
    <property type="term" value="F:DNA binding"/>
    <property type="evidence" value="ECO:0007669"/>
    <property type="project" value="InterPro"/>
</dbReference>
<evidence type="ECO:0000259" key="2">
    <source>
        <dbReference type="Pfam" id="PF12728"/>
    </source>
</evidence>
<dbReference type="Pfam" id="PF12728">
    <property type="entry name" value="HTH_17"/>
    <property type="match status" value="1"/>
</dbReference>
<accession>A0A134BN14</accession>
<dbReference type="NCBIfam" id="TIGR01764">
    <property type="entry name" value="excise"/>
    <property type="match status" value="1"/>
</dbReference>
<name>A0A134BN14_9BACT</name>
<reference evidence="3 4" key="1">
    <citation type="submission" date="2016-01" db="EMBL/GenBank/DDBJ databases">
        <authorList>
            <person name="Oliw E.H."/>
        </authorList>
    </citation>
    <scope>NUCLEOTIDE SEQUENCE [LARGE SCALE GENOMIC DNA]</scope>
    <source>
        <strain evidence="3 4">DNF00307</strain>
    </source>
</reference>
<proteinExistence type="predicted"/>
<dbReference type="EMBL" id="LSDL01000012">
    <property type="protein sequence ID" value="KXB81324.1"/>
    <property type="molecule type" value="Genomic_DNA"/>
</dbReference>
<evidence type="ECO:0000313" key="3">
    <source>
        <dbReference type="EMBL" id="KXB81324.1"/>
    </source>
</evidence>
<protein>
    <submittedName>
        <fullName evidence="3">DNA binding domain, excisionase family</fullName>
    </submittedName>
</protein>
<sequence length="147" mass="16735">MEIFTDISFQSFAPSLTKETSTRMEKSILTFNDLPEVVAQLRDEVMSLKSLLAEQRSVNNAKTVDTHVPMSVDEAAEYLGIPKGTLYMKLSEGTIPATKAGKRYCLYRDELDKWLETARKNPIPLSDEELNKSLSSSHRRKPNPRNW</sequence>
<dbReference type="Proteomes" id="UP000070531">
    <property type="component" value="Unassembled WGS sequence"/>
</dbReference>
<feature type="compositionally biased region" description="Basic residues" evidence="1">
    <location>
        <begin position="137"/>
        <end position="147"/>
    </location>
</feature>
<comment type="caution">
    <text evidence="3">The sequence shown here is derived from an EMBL/GenBank/DDBJ whole genome shotgun (WGS) entry which is preliminary data.</text>
</comment>
<evidence type="ECO:0000313" key="4">
    <source>
        <dbReference type="Proteomes" id="UP000070531"/>
    </source>
</evidence>
<dbReference type="InterPro" id="IPR041657">
    <property type="entry name" value="HTH_17"/>
</dbReference>
<dbReference type="STRING" id="419005.HMPREF1860_00224"/>
<dbReference type="AlphaFoldDB" id="A0A134BN14"/>
<gene>
    <name evidence="3" type="ORF">HMPREF1860_00224</name>
</gene>
<dbReference type="InterPro" id="IPR010093">
    <property type="entry name" value="SinI_DNA-bd"/>
</dbReference>
<feature type="domain" description="Helix-turn-helix" evidence="2">
    <location>
        <begin position="70"/>
        <end position="117"/>
    </location>
</feature>
<evidence type="ECO:0000256" key="1">
    <source>
        <dbReference type="SAM" id="MobiDB-lite"/>
    </source>
</evidence>
<organism evidence="3">
    <name type="scientific">Prevotella amnii</name>
    <dbReference type="NCBI Taxonomy" id="419005"/>
    <lineage>
        <taxon>Bacteria</taxon>
        <taxon>Pseudomonadati</taxon>
        <taxon>Bacteroidota</taxon>
        <taxon>Bacteroidia</taxon>
        <taxon>Bacteroidales</taxon>
        <taxon>Prevotellaceae</taxon>
        <taxon>Prevotella</taxon>
    </lineage>
</organism>
<dbReference type="PATRIC" id="fig|419005.5.peg.227"/>